<name>E1R9E3_SEDSS</name>
<gene>
    <name evidence="1" type="ordered locus">Spirs_4028</name>
</gene>
<keyword evidence="2" id="KW-1185">Reference proteome</keyword>
<dbReference type="EMBL" id="CP002116">
    <property type="protein sequence ID" value="ADK83112.1"/>
    <property type="molecule type" value="Genomic_DNA"/>
</dbReference>
<dbReference type="AlphaFoldDB" id="E1R9E3"/>
<dbReference type="RefSeq" id="WP_013256569.1">
    <property type="nucleotide sequence ID" value="NC_014364.1"/>
</dbReference>
<dbReference type="OrthoDB" id="9840222at2"/>
<evidence type="ECO:0000313" key="1">
    <source>
        <dbReference type="EMBL" id="ADK83112.1"/>
    </source>
</evidence>
<organism evidence="1 2">
    <name type="scientific">Sediminispirochaeta smaragdinae (strain DSM 11293 / JCM 15392 / SEBR 4228)</name>
    <name type="common">Spirochaeta smaragdinae</name>
    <dbReference type="NCBI Taxonomy" id="573413"/>
    <lineage>
        <taxon>Bacteria</taxon>
        <taxon>Pseudomonadati</taxon>
        <taxon>Spirochaetota</taxon>
        <taxon>Spirochaetia</taxon>
        <taxon>Spirochaetales</taxon>
        <taxon>Spirochaetaceae</taxon>
        <taxon>Sediminispirochaeta</taxon>
    </lineage>
</organism>
<dbReference type="KEGG" id="ssm:Spirs_4028"/>
<sequence>MGAPIYNERVKENGEAYTFQIFRDAAGIRVIVFDACGEALASSVLAEANDEKIKTAARDFCENYAIDREDKMNYRGIAC</sequence>
<dbReference type="Proteomes" id="UP000002318">
    <property type="component" value="Chromosome"/>
</dbReference>
<reference evidence="1 2" key="1">
    <citation type="journal article" date="2010" name="Stand. Genomic Sci.">
        <title>Complete genome sequence of Spirochaeta smaragdinae type strain (SEBR 4228).</title>
        <authorList>
            <person name="Mavromatis K."/>
            <person name="Yasawong M."/>
            <person name="Chertkov O."/>
            <person name="Lapidus A."/>
            <person name="Lucas S."/>
            <person name="Nolan M."/>
            <person name="Del Rio T.G."/>
            <person name="Tice H."/>
            <person name="Cheng J.F."/>
            <person name="Pitluck S."/>
            <person name="Liolios K."/>
            <person name="Ivanova N."/>
            <person name="Tapia R."/>
            <person name="Han C."/>
            <person name="Bruce D."/>
            <person name="Goodwin L."/>
            <person name="Pati A."/>
            <person name="Chen A."/>
            <person name="Palaniappan K."/>
            <person name="Land M."/>
            <person name="Hauser L."/>
            <person name="Chang Y.J."/>
            <person name="Jeffries C.D."/>
            <person name="Detter J.C."/>
            <person name="Rohde M."/>
            <person name="Brambilla E."/>
            <person name="Spring S."/>
            <person name="Goker M."/>
            <person name="Sikorski J."/>
            <person name="Woyke T."/>
            <person name="Bristow J."/>
            <person name="Eisen J.A."/>
            <person name="Markowitz V."/>
            <person name="Hugenholtz P."/>
            <person name="Klenk H.P."/>
            <person name="Kyrpides N.C."/>
        </authorList>
    </citation>
    <scope>NUCLEOTIDE SEQUENCE [LARGE SCALE GENOMIC DNA]</scope>
    <source>
        <strain evidence="2">DSM 11293 / JCM 15392 / SEBR 4228</strain>
    </source>
</reference>
<proteinExistence type="predicted"/>
<accession>E1R9E3</accession>
<dbReference type="HOGENOM" id="CLU_2604309_0_0_12"/>
<evidence type="ECO:0000313" key="2">
    <source>
        <dbReference type="Proteomes" id="UP000002318"/>
    </source>
</evidence>
<protein>
    <submittedName>
        <fullName evidence="1">Uncharacterized protein</fullName>
    </submittedName>
</protein>